<dbReference type="OrthoDB" id="6769926at2759"/>
<proteinExistence type="predicted"/>
<evidence type="ECO:0000313" key="1">
    <source>
        <dbReference type="EMBL" id="MBW0528890.1"/>
    </source>
</evidence>
<organism evidence="1 2">
    <name type="scientific">Austropuccinia psidii MF-1</name>
    <dbReference type="NCBI Taxonomy" id="1389203"/>
    <lineage>
        <taxon>Eukaryota</taxon>
        <taxon>Fungi</taxon>
        <taxon>Dikarya</taxon>
        <taxon>Basidiomycota</taxon>
        <taxon>Pucciniomycotina</taxon>
        <taxon>Pucciniomycetes</taxon>
        <taxon>Pucciniales</taxon>
        <taxon>Sphaerophragmiaceae</taxon>
        <taxon>Austropuccinia</taxon>
    </lineage>
</organism>
<keyword evidence="2" id="KW-1185">Reference proteome</keyword>
<name>A0A9Q3F1B7_9BASI</name>
<accession>A0A9Q3F1B7</accession>
<dbReference type="Proteomes" id="UP000765509">
    <property type="component" value="Unassembled WGS sequence"/>
</dbReference>
<sequence>MLEKGWNPRLPEHTLRKDSIHIHPTASRLKIMLDKVKHHAKQSMNCAFGYAKQRWDKSHKVPDFKVGDWVLVSTFNFNNIKGPNKLEDSYGAPFFIVALHGTNAVEVELSG</sequence>
<dbReference type="EMBL" id="AVOT02034708">
    <property type="protein sequence ID" value="MBW0528890.1"/>
    <property type="molecule type" value="Genomic_DNA"/>
</dbReference>
<gene>
    <name evidence="1" type="ORF">O181_068605</name>
</gene>
<reference evidence="1" key="1">
    <citation type="submission" date="2021-03" db="EMBL/GenBank/DDBJ databases">
        <title>Draft genome sequence of rust myrtle Austropuccinia psidii MF-1, a brazilian biotype.</title>
        <authorList>
            <person name="Quecine M.C."/>
            <person name="Pachon D.M.R."/>
            <person name="Bonatelli M.L."/>
            <person name="Correr F.H."/>
            <person name="Franceschini L.M."/>
            <person name="Leite T.F."/>
            <person name="Margarido G.R.A."/>
            <person name="Almeida C.A."/>
            <person name="Ferrarezi J.A."/>
            <person name="Labate C.A."/>
        </authorList>
    </citation>
    <scope>NUCLEOTIDE SEQUENCE</scope>
    <source>
        <strain evidence="1">MF-1</strain>
    </source>
</reference>
<dbReference type="AlphaFoldDB" id="A0A9Q3F1B7"/>
<evidence type="ECO:0000313" key="2">
    <source>
        <dbReference type="Proteomes" id="UP000765509"/>
    </source>
</evidence>
<evidence type="ECO:0008006" key="3">
    <source>
        <dbReference type="Google" id="ProtNLM"/>
    </source>
</evidence>
<comment type="caution">
    <text evidence="1">The sequence shown here is derived from an EMBL/GenBank/DDBJ whole genome shotgun (WGS) entry which is preliminary data.</text>
</comment>
<protein>
    <recommendedName>
        <fullName evidence="3">Integrase catalytic domain-containing protein</fullName>
    </recommendedName>
</protein>